<reference evidence="8 9" key="1">
    <citation type="submission" date="2023-06" db="EMBL/GenBank/DDBJ databases">
        <title>Identification and characterization of horizontal gene transfer across gut microbiota members of farm animals based on homology search.</title>
        <authorList>
            <person name="Schwarzerova J."/>
            <person name="Nykrynova M."/>
            <person name="Jureckova K."/>
            <person name="Cejkova D."/>
            <person name="Rychlik I."/>
        </authorList>
    </citation>
    <scope>NUCLEOTIDE SEQUENCE [LARGE SCALE GENOMIC DNA]</scope>
    <source>
        <strain evidence="8 9">ET340</strain>
    </source>
</reference>
<gene>
    <name evidence="8" type="ORF">QUW08_10545</name>
</gene>
<dbReference type="InterPro" id="IPR003667">
    <property type="entry name" value="NqrDE/RnfAE"/>
</dbReference>
<feature type="transmembrane region" description="Helical" evidence="7">
    <location>
        <begin position="111"/>
        <end position="132"/>
    </location>
</feature>
<dbReference type="Pfam" id="PF02508">
    <property type="entry name" value="Rnf-Nqr"/>
    <property type="match status" value="1"/>
</dbReference>
<evidence type="ECO:0000256" key="5">
    <source>
        <dbReference type="ARBA" id="ARBA00022989"/>
    </source>
</evidence>
<name>A0ABT7US51_9FIRM</name>
<feature type="transmembrane region" description="Helical" evidence="7">
    <location>
        <begin position="12"/>
        <end position="31"/>
    </location>
</feature>
<keyword evidence="5 7" id="KW-1133">Transmembrane helix</keyword>
<accession>A0ABT7US51</accession>
<evidence type="ECO:0000256" key="2">
    <source>
        <dbReference type="ARBA" id="ARBA00022448"/>
    </source>
</evidence>
<evidence type="ECO:0000256" key="4">
    <source>
        <dbReference type="ARBA" id="ARBA00022967"/>
    </source>
</evidence>
<comment type="caution">
    <text evidence="8">The sequence shown here is derived from an EMBL/GenBank/DDBJ whole genome shotgun (WGS) entry which is preliminary data.</text>
</comment>
<reference evidence="8 9" key="3">
    <citation type="submission" date="2023-06" db="EMBL/GenBank/DDBJ databases">
        <authorList>
            <person name="Zeman M."/>
            <person name="Kubasova T."/>
            <person name="Jahodarova E."/>
            <person name="Nykrynova M."/>
            <person name="Rychlik I."/>
        </authorList>
    </citation>
    <scope>NUCLEOTIDE SEQUENCE [LARGE SCALE GENOMIC DNA]</scope>
    <source>
        <strain evidence="8 9">ET340</strain>
    </source>
</reference>
<feature type="transmembrane region" description="Helical" evidence="7">
    <location>
        <begin position="83"/>
        <end position="104"/>
    </location>
</feature>
<feature type="transmembrane region" description="Helical" evidence="7">
    <location>
        <begin position="180"/>
        <end position="200"/>
    </location>
</feature>
<sequence length="203" mass="21831">MMEVVKACSTFFLYAVTAIFAENAVFGRAMGVSRLVKLVEDSTVDTLTFGGLLCLIQLVAAPLTYSVNLLLTPLSWRNAVRPFLFILCSTVAFFVVLGVLLLVLKEKARRMLAVLPMATFNTAVLGVLLIAATQSFNLVQTMGFALGSGVGYTAAVVVVSEGQRRMRQDMVPGSFKGLPITLIYIGILALAIYGFTGHRISIG</sequence>
<reference evidence="9" key="2">
    <citation type="submission" date="2023-06" db="EMBL/GenBank/DDBJ databases">
        <title>Identification and characterization of horizontal gene transfer across gut microbiota members of farm animals based on homology search.</title>
        <authorList>
            <person name="Zeman M."/>
            <person name="Kubasova T."/>
            <person name="Jahodarova E."/>
            <person name="Nykrynova M."/>
            <person name="Rychlik I."/>
        </authorList>
    </citation>
    <scope>NUCLEOTIDE SEQUENCE [LARGE SCALE GENOMIC DNA]</scope>
    <source>
        <strain evidence="9">ET340</strain>
    </source>
</reference>
<organism evidence="8 9">
    <name type="scientific">Allofournierella massiliensis</name>
    <dbReference type="NCBI Taxonomy" id="1650663"/>
    <lineage>
        <taxon>Bacteria</taxon>
        <taxon>Bacillati</taxon>
        <taxon>Bacillota</taxon>
        <taxon>Clostridia</taxon>
        <taxon>Eubacteriales</taxon>
        <taxon>Oscillospiraceae</taxon>
        <taxon>Allofournierella</taxon>
    </lineage>
</organism>
<evidence type="ECO:0000313" key="9">
    <source>
        <dbReference type="Proteomes" id="UP001529380"/>
    </source>
</evidence>
<evidence type="ECO:0000313" key="8">
    <source>
        <dbReference type="EMBL" id="MDM8201721.1"/>
    </source>
</evidence>
<feature type="transmembrane region" description="Helical" evidence="7">
    <location>
        <begin position="43"/>
        <end position="63"/>
    </location>
</feature>
<protein>
    <submittedName>
        <fullName evidence="8">Rnf-Nqr domain containing protein</fullName>
    </submittedName>
</protein>
<dbReference type="InterPro" id="IPR050133">
    <property type="entry name" value="NqrDE/RnfAE_oxidrdctase"/>
</dbReference>
<evidence type="ECO:0000256" key="3">
    <source>
        <dbReference type="ARBA" id="ARBA00022692"/>
    </source>
</evidence>
<dbReference type="RefSeq" id="WP_289600208.1">
    <property type="nucleotide sequence ID" value="NZ_JAUDCL010000019.1"/>
</dbReference>
<dbReference type="Proteomes" id="UP001529380">
    <property type="component" value="Unassembled WGS sequence"/>
</dbReference>
<comment type="subcellular location">
    <subcellularLocation>
        <location evidence="1">Endomembrane system</location>
        <topology evidence="1">Multi-pass membrane protein</topology>
    </subcellularLocation>
</comment>
<keyword evidence="3 7" id="KW-0812">Transmembrane</keyword>
<dbReference type="EMBL" id="JAUDCL010000019">
    <property type="protein sequence ID" value="MDM8201721.1"/>
    <property type="molecule type" value="Genomic_DNA"/>
</dbReference>
<dbReference type="PANTHER" id="PTHR30335:SF0">
    <property type="entry name" value="ION-TRANSLOCATING OXIDOREDUCTASE COMPLEX SUBUNIT A"/>
    <property type="match status" value="1"/>
</dbReference>
<keyword evidence="2" id="KW-0813">Transport</keyword>
<evidence type="ECO:0000256" key="7">
    <source>
        <dbReference type="SAM" id="Phobius"/>
    </source>
</evidence>
<evidence type="ECO:0000256" key="6">
    <source>
        <dbReference type="ARBA" id="ARBA00023136"/>
    </source>
</evidence>
<feature type="transmembrane region" description="Helical" evidence="7">
    <location>
        <begin position="138"/>
        <end position="159"/>
    </location>
</feature>
<keyword evidence="4" id="KW-1278">Translocase</keyword>
<keyword evidence="6 7" id="KW-0472">Membrane</keyword>
<keyword evidence="9" id="KW-1185">Reference proteome</keyword>
<evidence type="ECO:0000256" key="1">
    <source>
        <dbReference type="ARBA" id="ARBA00004127"/>
    </source>
</evidence>
<dbReference type="PANTHER" id="PTHR30335">
    <property type="entry name" value="INTEGRAL MEMBRANE PROTEIN OF SOXR-REDUCING COMPLEX"/>
    <property type="match status" value="1"/>
</dbReference>
<proteinExistence type="predicted"/>